<name>A0A835S2N3_VANPL</name>
<organism evidence="3 4">
    <name type="scientific">Vanilla planifolia</name>
    <name type="common">Vanilla</name>
    <dbReference type="NCBI Taxonomy" id="51239"/>
    <lineage>
        <taxon>Eukaryota</taxon>
        <taxon>Viridiplantae</taxon>
        <taxon>Streptophyta</taxon>
        <taxon>Embryophyta</taxon>
        <taxon>Tracheophyta</taxon>
        <taxon>Spermatophyta</taxon>
        <taxon>Magnoliopsida</taxon>
        <taxon>Liliopsida</taxon>
        <taxon>Asparagales</taxon>
        <taxon>Orchidaceae</taxon>
        <taxon>Vanilloideae</taxon>
        <taxon>Vanilleae</taxon>
        <taxon>Vanilla</taxon>
    </lineage>
</organism>
<dbReference type="OrthoDB" id="776611at2759"/>
<evidence type="ECO:0000256" key="1">
    <source>
        <dbReference type="ARBA" id="ARBA00005474"/>
    </source>
</evidence>
<dbReference type="EMBL" id="JADCNM010000001">
    <property type="protein sequence ID" value="KAG0503044.1"/>
    <property type="molecule type" value="Genomic_DNA"/>
</dbReference>
<protein>
    <recommendedName>
        <fullName evidence="2">LOB domain-containing protein</fullName>
    </recommendedName>
</protein>
<feature type="domain" description="LOB" evidence="2">
    <location>
        <begin position="2"/>
        <end position="104"/>
    </location>
</feature>
<proteinExistence type="inferred from homology"/>
<dbReference type="PROSITE" id="PS50891">
    <property type="entry name" value="LOB"/>
    <property type="match status" value="1"/>
</dbReference>
<reference evidence="3 4" key="1">
    <citation type="journal article" date="2020" name="Nat. Food">
        <title>A phased Vanilla planifolia genome enables genetic improvement of flavour and production.</title>
        <authorList>
            <person name="Hasing T."/>
            <person name="Tang H."/>
            <person name="Brym M."/>
            <person name="Khazi F."/>
            <person name="Huang T."/>
            <person name="Chambers A.H."/>
        </authorList>
    </citation>
    <scope>NUCLEOTIDE SEQUENCE [LARGE SCALE GENOMIC DNA]</scope>
    <source>
        <tissue evidence="3">Leaf</tissue>
    </source>
</reference>
<dbReference type="InterPro" id="IPR004883">
    <property type="entry name" value="LOB"/>
</dbReference>
<comment type="similarity">
    <text evidence="1">Belongs to the LOB domain-containing protein family.</text>
</comment>
<dbReference type="Proteomes" id="UP000639772">
    <property type="component" value="Chromosome 1"/>
</dbReference>
<comment type="caution">
    <text evidence="3">The sequence shown here is derived from an EMBL/GenBank/DDBJ whole genome shotgun (WGS) entry which is preliminary data.</text>
</comment>
<dbReference type="GO" id="GO:0005634">
    <property type="term" value="C:nucleus"/>
    <property type="evidence" value="ECO:0007669"/>
    <property type="project" value="TreeGrafter"/>
</dbReference>
<evidence type="ECO:0000313" key="4">
    <source>
        <dbReference type="Proteomes" id="UP000639772"/>
    </source>
</evidence>
<dbReference type="PANTHER" id="PTHR31529:SF4">
    <property type="entry name" value="LOB DOMAIN-CONTAINING PROTEIN 30"/>
    <property type="match status" value="1"/>
</dbReference>
<evidence type="ECO:0000313" key="3">
    <source>
        <dbReference type="EMBL" id="KAG0503044.1"/>
    </source>
</evidence>
<dbReference type="GO" id="GO:0009755">
    <property type="term" value="P:hormone-mediated signaling pathway"/>
    <property type="evidence" value="ECO:0007669"/>
    <property type="project" value="TreeGrafter"/>
</dbReference>
<dbReference type="PANTHER" id="PTHR31529">
    <property type="entry name" value="LOB DOMAIN CONTAINING PROTEIN"/>
    <property type="match status" value="1"/>
</dbReference>
<gene>
    <name evidence="3" type="ORF">HPP92_003116</name>
</gene>
<dbReference type="GO" id="GO:0045893">
    <property type="term" value="P:positive regulation of DNA-templated transcription"/>
    <property type="evidence" value="ECO:0007669"/>
    <property type="project" value="TreeGrafter"/>
</dbReference>
<dbReference type="AlphaFoldDB" id="A0A835S2N3"/>
<dbReference type="Pfam" id="PF03195">
    <property type="entry name" value="LOB"/>
    <property type="match status" value="1"/>
</dbReference>
<evidence type="ECO:0000259" key="2">
    <source>
        <dbReference type="PROSITE" id="PS50891"/>
    </source>
</evidence>
<accession>A0A835S2N3</accession>
<sequence>MGPCGACKFLRRKCVAGCVFAPYFDPDQGVSHFAAVHKVFGASNVSKLLLLVPAPKRLDAVVTICYEAEARLQDPIYGCVAHMVSLQQQLVNLQAELSCLQVHLSTLKHLPPPLPQGFSVTEHPSSCSIELSSHFDPPLWKHQEPPQERLYGSGGGDLHELARLLIDRHRGSPSAFSELPPKPK</sequence>